<dbReference type="CDD" id="cd00609">
    <property type="entry name" value="AAT_like"/>
    <property type="match status" value="1"/>
</dbReference>
<dbReference type="Gene3D" id="3.90.1150.10">
    <property type="entry name" value="Aspartate Aminotransferase, domain 1"/>
    <property type="match status" value="1"/>
</dbReference>
<dbReference type="GO" id="GO:0047804">
    <property type="term" value="F:cysteine-S-conjugate beta-lyase activity"/>
    <property type="evidence" value="ECO:0007669"/>
    <property type="project" value="UniProtKB-EC"/>
</dbReference>
<dbReference type="EC" id="4.4.1.13" evidence="2"/>
<keyword evidence="3" id="KW-0663">Pyridoxal phosphate</keyword>
<dbReference type="InterPro" id="IPR015422">
    <property type="entry name" value="PyrdxlP-dep_Trfase_small"/>
</dbReference>
<evidence type="ECO:0000313" key="8">
    <source>
        <dbReference type="Proteomes" id="UP000183687"/>
    </source>
</evidence>
<evidence type="ECO:0000313" key="7">
    <source>
        <dbReference type="EMBL" id="SEB81582.1"/>
    </source>
</evidence>
<evidence type="ECO:0000256" key="5">
    <source>
        <dbReference type="ARBA" id="ARBA00037974"/>
    </source>
</evidence>
<dbReference type="InterPro" id="IPR015424">
    <property type="entry name" value="PyrdxlP-dep_Trfase"/>
</dbReference>
<name>A0AB38A765_9ACTN</name>
<protein>
    <recommendedName>
        <fullName evidence="2">cysteine-S-conjugate beta-lyase</fullName>
        <ecNumber evidence="2">4.4.1.13</ecNumber>
    </recommendedName>
</protein>
<reference evidence="7 8" key="1">
    <citation type="submission" date="2016-10" db="EMBL/GenBank/DDBJ databases">
        <authorList>
            <person name="Varghese N."/>
            <person name="Submissions S."/>
        </authorList>
    </citation>
    <scope>NUCLEOTIDE SEQUENCE [LARGE SCALE GENOMIC DNA]</scope>
    <source>
        <strain evidence="7 8">DSM 20586</strain>
    </source>
</reference>
<dbReference type="GO" id="GO:0030170">
    <property type="term" value="F:pyridoxal phosphate binding"/>
    <property type="evidence" value="ECO:0007669"/>
    <property type="project" value="InterPro"/>
</dbReference>
<dbReference type="InterPro" id="IPR004839">
    <property type="entry name" value="Aminotransferase_I/II_large"/>
</dbReference>
<organism evidence="7 8">
    <name type="scientific">Atopobium minutum</name>
    <dbReference type="NCBI Taxonomy" id="1381"/>
    <lineage>
        <taxon>Bacteria</taxon>
        <taxon>Bacillati</taxon>
        <taxon>Actinomycetota</taxon>
        <taxon>Coriobacteriia</taxon>
        <taxon>Coriobacteriales</taxon>
        <taxon>Atopobiaceae</taxon>
        <taxon>Atopobium</taxon>
    </lineage>
</organism>
<sequence length="393" mass="44262">MQLETLHYDFDAVIDRRGSYSTQWDYRADRFGTNDVIPFSISDSDFEVPTPIVEALQKRLSHPVFGYTRWNHQDFKQPIVQWFSRRGAAKVDPDWIVYSPSVIYSVATLIRMLSCPGDAVVTFIPLYDGFYGAIQANGREMLPVYMPAAHEGYHFDLDALYAACENPRAKILLLTNPHNPTGKVFSRQELTDIVAIAQQTHTFIISDDIHRDLILGDVPYTPITEITTTGVALACSSSKTFNTAGLIGSYLFIPESNIRDEFLVELKQRNALSSVSIMGMYAQMAAYTSCDYYADGLVEHTRSNMQRIKEFLSSAIPRIKFEIPHATYLAWMDISELQQSSKRLQQACVEQGHVGIMSGATYGDDRFMRMCVACPRSKLEQGLEGLLKGVQSL</sequence>
<dbReference type="PANTHER" id="PTHR43525:SF1">
    <property type="entry name" value="PROTEIN MALY"/>
    <property type="match status" value="1"/>
</dbReference>
<evidence type="ECO:0000259" key="6">
    <source>
        <dbReference type="Pfam" id="PF00155"/>
    </source>
</evidence>
<feature type="domain" description="Aminotransferase class I/classII large" evidence="6">
    <location>
        <begin position="35"/>
        <end position="385"/>
    </location>
</feature>
<dbReference type="InterPro" id="IPR015421">
    <property type="entry name" value="PyrdxlP-dep_Trfase_major"/>
</dbReference>
<dbReference type="SUPFAM" id="SSF53383">
    <property type="entry name" value="PLP-dependent transferases"/>
    <property type="match status" value="1"/>
</dbReference>
<accession>A0AB38A765</accession>
<evidence type="ECO:0000256" key="4">
    <source>
        <dbReference type="ARBA" id="ARBA00023239"/>
    </source>
</evidence>
<dbReference type="AlphaFoldDB" id="A0AB38A765"/>
<keyword evidence="4" id="KW-0456">Lyase</keyword>
<proteinExistence type="inferred from homology"/>
<evidence type="ECO:0000256" key="1">
    <source>
        <dbReference type="ARBA" id="ARBA00001933"/>
    </source>
</evidence>
<dbReference type="RefSeq" id="WP_002564243.1">
    <property type="nucleotide sequence ID" value="NZ_CALJSN010000009.1"/>
</dbReference>
<comment type="cofactor">
    <cofactor evidence="1">
        <name>pyridoxal 5'-phosphate</name>
        <dbReference type="ChEBI" id="CHEBI:597326"/>
    </cofactor>
</comment>
<dbReference type="InterPro" id="IPR051798">
    <property type="entry name" value="Class-II_PLP-Dep_Aminotrans"/>
</dbReference>
<dbReference type="Proteomes" id="UP000183687">
    <property type="component" value="Unassembled WGS sequence"/>
</dbReference>
<dbReference type="Gene3D" id="3.40.640.10">
    <property type="entry name" value="Type I PLP-dependent aspartate aminotransferase-like (Major domain)"/>
    <property type="match status" value="1"/>
</dbReference>
<comment type="caution">
    <text evidence="7">The sequence shown here is derived from an EMBL/GenBank/DDBJ whole genome shotgun (WGS) entry which is preliminary data.</text>
</comment>
<evidence type="ECO:0000256" key="3">
    <source>
        <dbReference type="ARBA" id="ARBA00022898"/>
    </source>
</evidence>
<dbReference type="Pfam" id="PF00155">
    <property type="entry name" value="Aminotran_1_2"/>
    <property type="match status" value="1"/>
</dbReference>
<dbReference type="PANTHER" id="PTHR43525">
    <property type="entry name" value="PROTEIN MALY"/>
    <property type="match status" value="1"/>
</dbReference>
<gene>
    <name evidence="7" type="ORF">SAMN04489746_1113</name>
</gene>
<comment type="similarity">
    <text evidence="5">Belongs to the class-II pyridoxal-phosphate-dependent aminotransferase family. MalY/PatB cystathionine beta-lyase subfamily.</text>
</comment>
<evidence type="ECO:0000256" key="2">
    <source>
        <dbReference type="ARBA" id="ARBA00012224"/>
    </source>
</evidence>
<dbReference type="EMBL" id="FNSH01000001">
    <property type="protein sequence ID" value="SEB81582.1"/>
    <property type="molecule type" value="Genomic_DNA"/>
</dbReference>